<dbReference type="NCBIfam" id="NF006506">
    <property type="entry name" value="PRK08942.1"/>
    <property type="match status" value="1"/>
</dbReference>
<dbReference type="OrthoDB" id="9788272at2"/>
<feature type="binding site" evidence="10">
    <location>
        <position position="92"/>
    </location>
    <ligand>
        <name>Zn(2+)</name>
        <dbReference type="ChEBI" id="CHEBI:29105"/>
    </ligand>
</feature>
<evidence type="ECO:0000256" key="9">
    <source>
        <dbReference type="PIRSR" id="PIRSR004682-3"/>
    </source>
</evidence>
<dbReference type="GO" id="GO:0046872">
    <property type="term" value="F:metal ion binding"/>
    <property type="evidence" value="ECO:0007669"/>
    <property type="project" value="UniProtKB-KW"/>
</dbReference>
<dbReference type="InterPro" id="IPR004446">
    <property type="entry name" value="Heptose_bisP_phosphatase"/>
</dbReference>
<comment type="cofactor">
    <cofactor evidence="10">
        <name>Mg(2+)</name>
        <dbReference type="ChEBI" id="CHEBI:18420"/>
    </cofactor>
</comment>
<dbReference type="PANTHER" id="PTHR42891:SF1">
    <property type="entry name" value="D-GLYCERO-BETA-D-MANNO-HEPTOSE-1,7-BISPHOSPHATE 7-PHOSPHATASE"/>
    <property type="match status" value="1"/>
</dbReference>
<evidence type="ECO:0000256" key="1">
    <source>
        <dbReference type="ARBA" id="ARBA00004496"/>
    </source>
</evidence>
<feature type="site" description="Stabilizes the phosphoryl group" evidence="9">
    <location>
        <position position="53"/>
    </location>
</feature>
<dbReference type="InterPro" id="IPR006543">
    <property type="entry name" value="Histidinol-phos"/>
</dbReference>
<feature type="active site" description="Nucleophile" evidence="8">
    <location>
        <position position="11"/>
    </location>
</feature>
<dbReference type="PIRSF" id="PIRSF004682">
    <property type="entry name" value="GmhB"/>
    <property type="match status" value="1"/>
</dbReference>
<dbReference type="NCBIfam" id="TIGR01656">
    <property type="entry name" value="Histidinol-ppas"/>
    <property type="match status" value="1"/>
</dbReference>
<reference evidence="11 12" key="1">
    <citation type="submission" date="2016-10" db="EMBL/GenBank/DDBJ databases">
        <authorList>
            <person name="de Groot N.N."/>
        </authorList>
    </citation>
    <scope>NUCLEOTIDE SEQUENCE [LARGE SCALE GENOMIC DNA]</scope>
    <source>
        <strain evidence="11 12">HL3</strain>
    </source>
</reference>
<gene>
    <name evidence="11" type="ORF">SAMN05660831_02396</name>
</gene>
<feature type="binding site" evidence="10">
    <location>
        <position position="108"/>
    </location>
    <ligand>
        <name>Zn(2+)</name>
        <dbReference type="ChEBI" id="CHEBI:29105"/>
    </ligand>
</feature>
<dbReference type="Proteomes" id="UP000198611">
    <property type="component" value="Unassembled WGS sequence"/>
</dbReference>
<dbReference type="GO" id="GO:0005975">
    <property type="term" value="P:carbohydrate metabolic process"/>
    <property type="evidence" value="ECO:0007669"/>
    <property type="project" value="InterPro"/>
</dbReference>
<dbReference type="SUPFAM" id="SSF56784">
    <property type="entry name" value="HAD-like"/>
    <property type="match status" value="1"/>
</dbReference>
<dbReference type="AlphaFoldDB" id="A0A1I1VHG4"/>
<feature type="binding site" evidence="10">
    <location>
        <position position="13"/>
    </location>
    <ligand>
        <name>Mg(2+)</name>
        <dbReference type="ChEBI" id="CHEBI:18420"/>
    </ligand>
</feature>
<keyword evidence="10" id="KW-0460">Magnesium</keyword>
<evidence type="ECO:0000256" key="6">
    <source>
        <dbReference type="ARBA" id="ARBA00031828"/>
    </source>
</evidence>
<dbReference type="EMBL" id="FOMJ01000009">
    <property type="protein sequence ID" value="SFD82512.1"/>
    <property type="molecule type" value="Genomic_DNA"/>
</dbReference>
<evidence type="ECO:0000256" key="2">
    <source>
        <dbReference type="ARBA" id="ARBA00022490"/>
    </source>
</evidence>
<dbReference type="InterPro" id="IPR023214">
    <property type="entry name" value="HAD_sf"/>
</dbReference>
<dbReference type="EC" id="3.1.3.-" evidence="7"/>
<dbReference type="NCBIfam" id="TIGR00213">
    <property type="entry name" value="GmhB_yaeD"/>
    <property type="match status" value="1"/>
</dbReference>
<organism evidence="11 12">
    <name type="scientific">Thiohalospira halophila DSM 15071</name>
    <dbReference type="NCBI Taxonomy" id="1123397"/>
    <lineage>
        <taxon>Bacteria</taxon>
        <taxon>Pseudomonadati</taxon>
        <taxon>Pseudomonadota</taxon>
        <taxon>Gammaproteobacteria</taxon>
        <taxon>Thiohalospirales</taxon>
        <taxon>Thiohalospiraceae</taxon>
        <taxon>Thiohalospira</taxon>
    </lineage>
</organism>
<feature type="binding site" evidence="10">
    <location>
        <position position="11"/>
    </location>
    <ligand>
        <name>Mg(2+)</name>
        <dbReference type="ChEBI" id="CHEBI:18420"/>
    </ligand>
</feature>
<name>A0A1I1VHG4_9GAMM</name>
<evidence type="ECO:0000313" key="12">
    <source>
        <dbReference type="Proteomes" id="UP000198611"/>
    </source>
</evidence>
<dbReference type="STRING" id="1123397.SAMN05660831_02396"/>
<feature type="binding site" evidence="10">
    <location>
        <position position="135"/>
    </location>
    <ligand>
        <name>Mg(2+)</name>
        <dbReference type="ChEBI" id="CHEBI:18420"/>
    </ligand>
</feature>
<comment type="similarity">
    <text evidence="7">Belongs to the gmhB family.</text>
</comment>
<dbReference type="CDD" id="cd07503">
    <property type="entry name" value="HAD_HisB-N"/>
    <property type="match status" value="1"/>
</dbReference>
<evidence type="ECO:0000256" key="7">
    <source>
        <dbReference type="PIRNR" id="PIRNR004682"/>
    </source>
</evidence>
<evidence type="ECO:0000256" key="3">
    <source>
        <dbReference type="ARBA" id="ARBA00022723"/>
    </source>
</evidence>
<dbReference type="InterPro" id="IPR006549">
    <property type="entry name" value="HAD-SF_hydro_IIIA"/>
</dbReference>
<keyword evidence="4 7" id="KW-0378">Hydrolase</keyword>
<comment type="cofactor">
    <cofactor evidence="10">
        <name>Zn(2+)</name>
        <dbReference type="ChEBI" id="CHEBI:29105"/>
    </cofactor>
</comment>
<comment type="subcellular location">
    <subcellularLocation>
        <location evidence="1 7">Cytoplasm</location>
    </subcellularLocation>
</comment>
<sequence length="181" mass="19213">MAGGERAVFLDRDGVINRDTGYCYRPDQVEFLPGTLETVARLVGLGYRPVIVTNQSGIARGYYTEADFHALMDWMGQQMAAAGAAPAGVYYCPHHPDEDGPHGGPCDCRKPLPGMIRQAAAELDLDPAASLLIGDSERDVEAGRAAGVGLNVLLADPPPAETDADAVLPDLTDPERLLALL</sequence>
<dbReference type="Gene3D" id="3.40.50.1000">
    <property type="entry name" value="HAD superfamily/HAD-like"/>
    <property type="match status" value="1"/>
</dbReference>
<dbReference type="RefSeq" id="WP_093429007.1">
    <property type="nucleotide sequence ID" value="NZ_FOMJ01000009.1"/>
</dbReference>
<evidence type="ECO:0000256" key="5">
    <source>
        <dbReference type="ARBA" id="ARBA00023277"/>
    </source>
</evidence>
<dbReference type="PANTHER" id="PTHR42891">
    <property type="entry name" value="D-GLYCERO-BETA-D-MANNO-HEPTOSE-1,7-BISPHOSPHATE 7-PHOSPHATASE"/>
    <property type="match status" value="1"/>
</dbReference>
<feature type="active site" description="Proton donor" evidence="8">
    <location>
        <position position="13"/>
    </location>
</feature>
<keyword evidence="2 7" id="KW-0963">Cytoplasm</keyword>
<protein>
    <recommendedName>
        <fullName evidence="6 7">D,D-heptose 1,7-bisphosphate phosphatase</fullName>
        <ecNumber evidence="7">3.1.3.-</ecNumber>
    </recommendedName>
</protein>
<feature type="site" description="Contributes to substrate recognition" evidence="9">
    <location>
        <position position="109"/>
    </location>
</feature>
<evidence type="ECO:0000313" key="11">
    <source>
        <dbReference type="EMBL" id="SFD82512.1"/>
    </source>
</evidence>
<proteinExistence type="inferred from homology"/>
<dbReference type="InterPro" id="IPR036412">
    <property type="entry name" value="HAD-like_sf"/>
</dbReference>
<evidence type="ECO:0000256" key="10">
    <source>
        <dbReference type="PIRSR" id="PIRSR004682-4"/>
    </source>
</evidence>
<feature type="binding site" evidence="10">
    <location>
        <position position="94"/>
    </location>
    <ligand>
        <name>Zn(2+)</name>
        <dbReference type="ChEBI" id="CHEBI:29105"/>
    </ligand>
</feature>
<dbReference type="GO" id="GO:0016791">
    <property type="term" value="F:phosphatase activity"/>
    <property type="evidence" value="ECO:0007669"/>
    <property type="project" value="InterPro"/>
</dbReference>
<keyword evidence="5 7" id="KW-0119">Carbohydrate metabolism</keyword>
<dbReference type="Pfam" id="PF00702">
    <property type="entry name" value="Hydrolase"/>
    <property type="match status" value="1"/>
</dbReference>
<dbReference type="GO" id="GO:0005737">
    <property type="term" value="C:cytoplasm"/>
    <property type="evidence" value="ECO:0007669"/>
    <property type="project" value="UniProtKB-SubCell"/>
</dbReference>
<keyword evidence="12" id="KW-1185">Reference proteome</keyword>
<accession>A0A1I1VHG4</accession>
<keyword evidence="10" id="KW-0862">Zinc</keyword>
<feature type="binding site" evidence="10">
    <location>
        <position position="106"/>
    </location>
    <ligand>
        <name>Zn(2+)</name>
        <dbReference type="ChEBI" id="CHEBI:29105"/>
    </ligand>
</feature>
<evidence type="ECO:0000256" key="8">
    <source>
        <dbReference type="PIRSR" id="PIRSR004682-1"/>
    </source>
</evidence>
<evidence type="ECO:0000256" key="4">
    <source>
        <dbReference type="ARBA" id="ARBA00022801"/>
    </source>
</evidence>
<dbReference type="NCBIfam" id="TIGR01662">
    <property type="entry name" value="HAD-SF-IIIA"/>
    <property type="match status" value="1"/>
</dbReference>
<keyword evidence="3 10" id="KW-0479">Metal-binding</keyword>
<feature type="site" description="Contributes to substrate recognition" evidence="9">
    <location>
        <position position="110"/>
    </location>
</feature>